<dbReference type="NCBIfam" id="TIGR02547">
    <property type="entry name" value="casA_cse1"/>
    <property type="match status" value="1"/>
</dbReference>
<protein>
    <submittedName>
        <fullName evidence="2">Type I-E CRISPR-associated protein Cse1/CasA</fullName>
    </submittedName>
</protein>
<dbReference type="Pfam" id="PF09481">
    <property type="entry name" value="CRISPR_Cse1"/>
    <property type="match status" value="1"/>
</dbReference>
<feature type="compositionally biased region" description="Basic and acidic residues" evidence="1">
    <location>
        <begin position="306"/>
        <end position="315"/>
    </location>
</feature>
<comment type="caution">
    <text evidence="2">The sequence shown here is derived from an EMBL/GenBank/DDBJ whole genome shotgun (WGS) entry which is preliminary data.</text>
</comment>
<dbReference type="EMBL" id="JAWLUK010000011">
    <property type="protein sequence ID" value="MDV7177479.1"/>
    <property type="molecule type" value="Genomic_DNA"/>
</dbReference>
<feature type="region of interest" description="Disordered" evidence="1">
    <location>
        <begin position="306"/>
        <end position="325"/>
    </location>
</feature>
<accession>A0AAP5WBP4</accession>
<gene>
    <name evidence="2" type="primary">casA</name>
    <name evidence="2" type="ORF">R4064_07495</name>
</gene>
<dbReference type="RefSeq" id="WP_317676670.1">
    <property type="nucleotide sequence ID" value="NZ_JAWLUK010000011.1"/>
</dbReference>
<dbReference type="AlphaFoldDB" id="A0AAP5WBP4"/>
<name>A0AAP5WBP4_9MICC</name>
<reference evidence="2" key="1">
    <citation type="submission" date="2023-10" db="EMBL/GenBank/DDBJ databases">
        <title>Development of a sustainable strategy for remediation of hydrocarbon-contaminated territories based on the waste exchange concept.</title>
        <authorList>
            <person name="Krivoruchko A."/>
        </authorList>
    </citation>
    <scope>NUCLEOTIDE SEQUENCE</scope>
    <source>
        <strain evidence="2">IEGM 1325</strain>
    </source>
</reference>
<feature type="compositionally biased region" description="Basic and acidic residues" evidence="1">
    <location>
        <begin position="537"/>
        <end position="548"/>
    </location>
</feature>
<sequence length="558" mass="61327">MTELTVESFNLVDRPWVRVLTLDGSERLLSVREVFQEARRIERIAGESPQQDIAVLRALLAAWWSAHRDDPRLSGWNARDARRWWLAQFTGTEDEQGLAVLDDYWERVRPRWDLLDARTPFMQVAGLRTAKDEWASVRKLVPDAESPYFTLRAGAAAESLTLDEAARWLVHLHAWNYSGIKSGAVGDPRVKGGRGYPIGTGWSGKAGGVVLHGRNLAETLALNTPVKTVFTQDSASDLPVWEREPDTAAPRGVEVPAGPRELLTWQIRRVRLRVEDGRVTGVVVANGDRIELKNTFADPMTAYRHSEPQSKKAGHDVSMPKAHSESRSLWRGVEPLLVRDGMEAVKTRDRAPATVTGLQDVRDAVRDEDMADLVVGVELVGAVYGTQDAVVTATIREEMPFRLAALMDSDPAVADTVVTAAELTMDAAVGLGRLAGNLHEAAGGEYAFVPAATEAALAGLTEPFKKWLLRVRPGTDLLQLRDQWFGSVERHLREHGRILVNGAGPVAAVGREDADGRLHSAPTAWATFVRGLHKALDGEGRRSRRAAETEPAQPRGQA</sequence>
<dbReference type="InterPro" id="IPR013381">
    <property type="entry name" value="CRISPR-assoc_prot_Cse1"/>
</dbReference>
<proteinExistence type="predicted"/>
<dbReference type="Proteomes" id="UP001185728">
    <property type="component" value="Unassembled WGS sequence"/>
</dbReference>
<organism evidence="2 3">
    <name type="scientific">Micrococcus yunnanensis</name>
    <dbReference type="NCBI Taxonomy" id="566027"/>
    <lineage>
        <taxon>Bacteria</taxon>
        <taxon>Bacillati</taxon>
        <taxon>Actinomycetota</taxon>
        <taxon>Actinomycetes</taxon>
        <taxon>Micrococcales</taxon>
        <taxon>Micrococcaceae</taxon>
        <taxon>Micrococcus</taxon>
    </lineage>
</organism>
<evidence type="ECO:0000313" key="3">
    <source>
        <dbReference type="Proteomes" id="UP001185728"/>
    </source>
</evidence>
<feature type="region of interest" description="Disordered" evidence="1">
    <location>
        <begin position="537"/>
        <end position="558"/>
    </location>
</feature>
<evidence type="ECO:0000313" key="2">
    <source>
        <dbReference type="EMBL" id="MDV7177479.1"/>
    </source>
</evidence>
<evidence type="ECO:0000256" key="1">
    <source>
        <dbReference type="SAM" id="MobiDB-lite"/>
    </source>
</evidence>
<dbReference type="Gene3D" id="1.10.132.100">
    <property type="match status" value="1"/>
</dbReference>